<organism evidence="2 3">
    <name type="scientific">Aquibacillus rhizosphaerae</name>
    <dbReference type="NCBI Taxonomy" id="3051431"/>
    <lineage>
        <taxon>Bacteria</taxon>
        <taxon>Bacillati</taxon>
        <taxon>Bacillota</taxon>
        <taxon>Bacilli</taxon>
        <taxon>Bacillales</taxon>
        <taxon>Bacillaceae</taxon>
        <taxon>Aquibacillus</taxon>
    </lineage>
</organism>
<reference evidence="2 3" key="1">
    <citation type="submission" date="2023-06" db="EMBL/GenBank/DDBJ databases">
        <title>Aquibacillus rhizosphaerae LR5S19.</title>
        <authorList>
            <person name="Sun J.-Q."/>
        </authorList>
    </citation>
    <scope>NUCLEOTIDE SEQUENCE [LARGE SCALE GENOMIC DNA]</scope>
    <source>
        <strain evidence="2 3">LR5S19</strain>
    </source>
</reference>
<keyword evidence="3" id="KW-1185">Reference proteome</keyword>
<gene>
    <name evidence="2" type="ORF">QQS35_21550</name>
</gene>
<dbReference type="GO" id="GO:0006508">
    <property type="term" value="P:proteolysis"/>
    <property type="evidence" value="ECO:0007669"/>
    <property type="project" value="UniProtKB-KW"/>
</dbReference>
<dbReference type="EMBL" id="JASTZU010000063">
    <property type="protein sequence ID" value="MDL4843026.1"/>
    <property type="molecule type" value="Genomic_DNA"/>
</dbReference>
<keyword evidence="2" id="KW-0645">Protease</keyword>
<evidence type="ECO:0000313" key="3">
    <source>
        <dbReference type="Proteomes" id="UP001235343"/>
    </source>
</evidence>
<comment type="caution">
    <text evidence="2">The sequence shown here is derived from an EMBL/GenBank/DDBJ whole genome shotgun (WGS) entry which is preliminary data.</text>
</comment>
<name>A0ABT7LAZ6_9BACI</name>
<evidence type="ECO:0000313" key="2">
    <source>
        <dbReference type="EMBL" id="MDL4843026.1"/>
    </source>
</evidence>
<evidence type="ECO:0000259" key="1">
    <source>
        <dbReference type="Pfam" id="PF10026"/>
    </source>
</evidence>
<protein>
    <submittedName>
        <fullName evidence="2">DUF2268 domain-containing putative Zn-dependent protease</fullName>
    </submittedName>
</protein>
<accession>A0ABT7LAZ6</accession>
<sequence>MSIDKLEESVQLLIENQSSINILIKEALKESSEKLPGGKKSIYIIPANPTNTSTMKFLNGVTGVTWEKDVILIQIEPSLLKDEYLKYCLAHEYHHSVYMENTELAYTTTLLHDVILEGKADTFAENLYQDITIPWHQFSSIKMEENTWEFLKENADSTGLATKEVLLYGSKIKDIPDRANYTIGKEIMEEFLDENPNIPIEEWTNMPANEILLESKYEESFEGK</sequence>
<proteinExistence type="predicted"/>
<dbReference type="GO" id="GO:0008233">
    <property type="term" value="F:peptidase activity"/>
    <property type="evidence" value="ECO:0007669"/>
    <property type="project" value="UniProtKB-KW"/>
</dbReference>
<feature type="domain" description="DUF2268" evidence="1">
    <location>
        <begin position="23"/>
        <end position="212"/>
    </location>
</feature>
<keyword evidence="2" id="KW-0378">Hydrolase</keyword>
<dbReference type="RefSeq" id="WP_285934318.1">
    <property type="nucleotide sequence ID" value="NZ_JASTZU010000063.1"/>
</dbReference>
<dbReference type="InterPro" id="IPR018728">
    <property type="entry name" value="DUF2268"/>
</dbReference>
<dbReference type="Pfam" id="PF10026">
    <property type="entry name" value="DUF2268"/>
    <property type="match status" value="1"/>
</dbReference>
<dbReference type="Proteomes" id="UP001235343">
    <property type="component" value="Unassembled WGS sequence"/>
</dbReference>